<organism evidence="1 2">
    <name type="scientific">Simonsiella muelleri ATCC 29453</name>
    <dbReference type="NCBI Taxonomy" id="641147"/>
    <lineage>
        <taxon>Bacteria</taxon>
        <taxon>Pseudomonadati</taxon>
        <taxon>Pseudomonadota</taxon>
        <taxon>Betaproteobacteria</taxon>
        <taxon>Neisseriales</taxon>
        <taxon>Neisseriaceae</taxon>
        <taxon>Simonsiella</taxon>
    </lineage>
</organism>
<keyword evidence="2" id="KW-1185">Reference proteome</keyword>
<gene>
    <name evidence="1" type="ORF">HMPREF9021_01748</name>
</gene>
<evidence type="ECO:0000313" key="2">
    <source>
        <dbReference type="Proteomes" id="UP000017813"/>
    </source>
</evidence>
<dbReference type="EMBL" id="ADCY02000035">
    <property type="protein sequence ID" value="EFG30461.2"/>
    <property type="molecule type" value="Genomic_DNA"/>
</dbReference>
<comment type="caution">
    <text evidence="1">The sequence shown here is derived from an EMBL/GenBank/DDBJ whole genome shotgun (WGS) entry which is preliminary data.</text>
</comment>
<proteinExistence type="predicted"/>
<accession>V9HKI5</accession>
<dbReference type="HOGENOM" id="CLU_1745733_0_0_4"/>
<evidence type="ECO:0008006" key="3">
    <source>
        <dbReference type="Google" id="ProtNLM"/>
    </source>
</evidence>
<reference evidence="1 2" key="1">
    <citation type="submission" date="2010-03" db="EMBL/GenBank/DDBJ databases">
        <authorList>
            <consortium name="The Broad Institute Genome Sequencing Platform"/>
            <person name="Ward D."/>
            <person name="Earl A."/>
            <person name="Feldgarden M."/>
            <person name="Gevers D."/>
            <person name="Young S."/>
            <person name="Zeng Q."/>
            <person name="Koehrsen M."/>
            <person name="Alvarado L."/>
            <person name="Berlin A.M."/>
            <person name="Borenstein D."/>
            <person name="Chapman S.B."/>
            <person name="Chen Z."/>
            <person name="Engels R."/>
            <person name="Freedman E."/>
            <person name="Gellesch M."/>
            <person name="Goldberg J."/>
            <person name="Griggs A."/>
            <person name="Gujja S."/>
            <person name="Heilman E.R."/>
            <person name="Heiman D.I."/>
            <person name="Hepburn T.A."/>
            <person name="Howarth C."/>
            <person name="Jen D."/>
            <person name="Larson L."/>
            <person name="Mehta T."/>
            <person name="Park D."/>
            <person name="Pearson M."/>
            <person name="Richards J."/>
            <person name="Roberts A."/>
            <person name="Saif S."/>
            <person name="Shea T.D."/>
            <person name="Shenoy N."/>
            <person name="Sisk P."/>
            <person name="Stolte C."/>
            <person name="Sykes S.N."/>
            <person name="Walk T."/>
            <person name="White J."/>
            <person name="Yandava C."/>
            <person name="Izard J."/>
            <person name="Baranova O.V."/>
            <person name="Blanton J.M."/>
            <person name="Tanner A.C."/>
            <person name="Dewhirst F."/>
            <person name="Haas B."/>
            <person name="Nusbaum C."/>
            <person name="Birren B."/>
        </authorList>
    </citation>
    <scope>NUCLEOTIDE SEQUENCE [LARGE SCALE GENOMIC DNA]</scope>
    <source>
        <strain evidence="1 2">ATCC 29453</strain>
    </source>
</reference>
<dbReference type="AlphaFoldDB" id="V9HKI5"/>
<dbReference type="eggNOG" id="ENOG5033BUQ">
    <property type="taxonomic scope" value="Bacteria"/>
</dbReference>
<evidence type="ECO:0000313" key="1">
    <source>
        <dbReference type="EMBL" id="EFG30461.2"/>
    </source>
</evidence>
<sequence>MNIAQLATQWLDGLATNLIDQATAEKFIIEAAREYQAWGNLAVEKADFDDNGDWAFQAAKITKETELTASEWGVIKPLAELFAERESALIQESSRVASHEPYGRSSAEIQSDITNYRIEYMRKFAFSMPPTTI</sequence>
<dbReference type="KEGG" id="smur:BWP33_08215"/>
<name>V9HKI5_9NEIS</name>
<dbReference type="STRING" id="641147.HMPREF9021_01748"/>
<reference evidence="1 2" key="2">
    <citation type="submission" date="2011-10" db="EMBL/GenBank/DDBJ databases">
        <title>The Genome Sequence of Simonsiella muelleri ATCC 29453.</title>
        <authorList>
            <consortium name="The Broad Institute Genome Sequencing Platform"/>
            <consortium name="The Broad Institute Genome Sequencing Center for Infectious Disease"/>
            <person name="Earl A."/>
            <person name="Ward D."/>
            <person name="Feldgarden M."/>
            <person name="Gevers D."/>
            <person name="Izard J."/>
            <person name="Baranova O.V."/>
            <person name="Blanton J.M."/>
            <person name="Tanner A.C."/>
            <person name="Dewhirst F."/>
            <person name="Young S.K."/>
            <person name="Zeng Q."/>
            <person name="Gargeya S."/>
            <person name="Fitzgerald M."/>
            <person name="Haas B."/>
            <person name="Abouelleil A."/>
            <person name="Alvarado L."/>
            <person name="Arachchi H.M."/>
            <person name="Berlin A."/>
            <person name="Brown A."/>
            <person name="Chapman S.B."/>
            <person name="Chen Z."/>
            <person name="Dunbar C."/>
            <person name="Freedman E."/>
            <person name="Gearin G."/>
            <person name="Goldberg J."/>
            <person name="Griggs A."/>
            <person name="Gujja S."/>
            <person name="Heiman D."/>
            <person name="Howarth C."/>
            <person name="Larson L."/>
            <person name="Lui A."/>
            <person name="MacDonald P.J.P."/>
            <person name="Montmayeur A."/>
            <person name="Murphy C."/>
            <person name="Neiman D."/>
            <person name="Pearson M."/>
            <person name="Priest M."/>
            <person name="Roberts A."/>
            <person name="Saif S."/>
            <person name="Shea T."/>
            <person name="Shenoy N."/>
            <person name="Sisk P."/>
            <person name="Stolte C."/>
            <person name="Sykes S."/>
            <person name="Wortman J."/>
            <person name="Nusbaum C."/>
            <person name="Birren B."/>
        </authorList>
    </citation>
    <scope>NUCLEOTIDE SEQUENCE [LARGE SCALE GENOMIC DNA]</scope>
    <source>
        <strain evidence="1 2">ATCC 29453</strain>
    </source>
</reference>
<dbReference type="OrthoDB" id="9135870at2"/>
<dbReference type="Proteomes" id="UP000017813">
    <property type="component" value="Unassembled WGS sequence"/>
</dbReference>
<protein>
    <recommendedName>
        <fullName evidence="3">Phage protein</fullName>
    </recommendedName>
</protein>
<dbReference type="RefSeq" id="WP_002642153.1">
    <property type="nucleotide sequence ID" value="NZ_CP019448.1"/>
</dbReference>